<keyword evidence="2" id="KW-0677">Repeat</keyword>
<evidence type="ECO:0000256" key="5">
    <source>
        <dbReference type="SAM" id="MobiDB-lite"/>
    </source>
</evidence>
<feature type="coiled-coil region" evidence="4">
    <location>
        <begin position="1239"/>
        <end position="1266"/>
    </location>
</feature>
<keyword evidence="8" id="KW-0966">Cell projection</keyword>
<keyword evidence="4" id="KW-0175">Coiled coil</keyword>
<gene>
    <name evidence="8" type="ORF">CSKR_103694</name>
</gene>
<dbReference type="Gene3D" id="2.130.10.10">
    <property type="entry name" value="YVTN repeat-like/Quinoprotein amine dehydrogenase"/>
    <property type="match status" value="2"/>
</dbReference>
<evidence type="ECO:0000256" key="4">
    <source>
        <dbReference type="SAM" id="Coils"/>
    </source>
</evidence>
<evidence type="ECO:0000256" key="2">
    <source>
        <dbReference type="ARBA" id="ARBA00022737"/>
    </source>
</evidence>
<feature type="repeat" description="WD" evidence="3">
    <location>
        <begin position="554"/>
        <end position="595"/>
    </location>
</feature>
<organism evidence="8 9">
    <name type="scientific">Clonorchis sinensis</name>
    <name type="common">Chinese liver fluke</name>
    <dbReference type="NCBI Taxonomy" id="79923"/>
    <lineage>
        <taxon>Eukaryota</taxon>
        <taxon>Metazoa</taxon>
        <taxon>Spiralia</taxon>
        <taxon>Lophotrochozoa</taxon>
        <taxon>Platyhelminthes</taxon>
        <taxon>Trematoda</taxon>
        <taxon>Digenea</taxon>
        <taxon>Opisthorchiida</taxon>
        <taxon>Opisthorchiata</taxon>
        <taxon>Opisthorchiidae</taxon>
        <taxon>Clonorchis</taxon>
    </lineage>
</organism>
<dbReference type="InterPro" id="IPR015943">
    <property type="entry name" value="WD40/YVTN_repeat-like_dom_sf"/>
</dbReference>
<feature type="coiled-coil region" evidence="4">
    <location>
        <begin position="798"/>
        <end position="1088"/>
    </location>
</feature>
<dbReference type="Pfam" id="PF24555">
    <property type="entry name" value="CC4_CEP85"/>
    <property type="match status" value="1"/>
</dbReference>
<dbReference type="PROSITE" id="PS50082">
    <property type="entry name" value="WD_REPEATS_2"/>
    <property type="match status" value="2"/>
</dbReference>
<dbReference type="InterPro" id="IPR001680">
    <property type="entry name" value="WD40_rpt"/>
</dbReference>
<dbReference type="InterPro" id="IPR055442">
    <property type="entry name" value="Beta-prop_EML-like_2nd"/>
</dbReference>
<feature type="coiled-coil region" evidence="4">
    <location>
        <begin position="1181"/>
        <end position="1215"/>
    </location>
</feature>
<evidence type="ECO:0000259" key="6">
    <source>
        <dbReference type="Pfam" id="PF23414"/>
    </source>
</evidence>
<feature type="region of interest" description="Disordered" evidence="5">
    <location>
        <begin position="1300"/>
        <end position="1322"/>
    </location>
</feature>
<evidence type="ECO:0000313" key="9">
    <source>
        <dbReference type="Proteomes" id="UP000286415"/>
    </source>
</evidence>
<dbReference type="InterPro" id="IPR011047">
    <property type="entry name" value="Quinoprotein_ADH-like_sf"/>
</dbReference>
<dbReference type="SUPFAM" id="SSF50998">
    <property type="entry name" value="Quinoprotein alcohol dehydrogenase-like"/>
    <property type="match status" value="1"/>
</dbReference>
<dbReference type="SMART" id="SM00320">
    <property type="entry name" value="WD40"/>
    <property type="match status" value="6"/>
</dbReference>
<reference evidence="8 9" key="1">
    <citation type="journal article" date="2018" name="Biotechnol. Adv.">
        <title>Improved genomic resources and new bioinformatic workflow for the carcinogenic parasite Clonorchis sinensis: Biotechnological implications.</title>
        <authorList>
            <person name="Wang D."/>
            <person name="Korhonen P.K."/>
            <person name="Gasser R.B."/>
            <person name="Young N.D."/>
        </authorList>
    </citation>
    <scope>NUCLEOTIDE SEQUENCE [LARGE SCALE GENOMIC DNA]</scope>
    <source>
        <strain evidence="8">Cs-k2</strain>
    </source>
</reference>
<dbReference type="OrthoDB" id="10251741at2759"/>
<accession>A0A8T1MLR8</accession>
<dbReference type="EMBL" id="NIRI02000042">
    <property type="protein sequence ID" value="KAG5449872.1"/>
    <property type="molecule type" value="Genomic_DNA"/>
</dbReference>
<dbReference type="Gene3D" id="1.10.287.1490">
    <property type="match status" value="1"/>
</dbReference>
<dbReference type="SUPFAM" id="SSF50978">
    <property type="entry name" value="WD40 repeat-like"/>
    <property type="match status" value="1"/>
</dbReference>
<keyword evidence="8" id="KW-0969">Cilium</keyword>
<comment type="caution">
    <text evidence="8">The sequence shown here is derived from an EMBL/GenBank/DDBJ whole genome shotgun (WGS) entry which is preliminary data.</text>
</comment>
<dbReference type="PROSITE" id="PS50294">
    <property type="entry name" value="WD_REPEATS_REGION"/>
    <property type="match status" value="2"/>
</dbReference>
<dbReference type="InterPro" id="IPR036322">
    <property type="entry name" value="WD40_repeat_dom_sf"/>
</dbReference>
<sequence length="1322" mass="151963">MKLIEQVSLWSELNGQYCHGNIQRVYKVITMSGLAHLQQVFGFRTGISGSVVFQDEQTIVFPCGSNLVLYNTEQKTQKFIGGLDKSTGMTAMAISPNRRYVALGEKTADKPVITIYDLQALRRKKIISSPDVHSTEFTSIAFSPDSKYLAAQGANPDWTLVYWSWEKSKQLACVRTSVGNQIRQISFNPHDCTQICVIGSDIFRLYRYGDGNLKPYGLTKVEPQNFLCQDWVTEEKLVVGTEEGKWILLENGEPKFEYNVSSLVKPGENSRSIVETRDTEISVDRPERSITAIVATSKGLAVACSPGVVHWFEKNEELLSRGTHSATTFNLTGQSSKDAYRLVRSIHVPVDPTSSSEADRLSNQKITHLVISPSEELMVASTDAHQLYSFSLSSFEMTMKNTELLQKNFVGGPVKNQQVPYESLTFVPVAQAFHHGQILGMDTCIRKPLIATCAADRSVRIWNFESNSLELCKQFAEEAYSIALHPTGLYILVGFSDKLRLMNLLIDDIRTFHEFPIRGCRECAFSNGGHLLAAVNGNVIQIFSLTTFENVTNLKGHNGKIRCIVWSHDDNKLISCGMDGAVYEWDSQKGTRTGESVLKACSYTSVTVSADTKTTYAVGSDKSLKEIVDSQITREITSQEDLLTTVVLSRSGRMLFCGCQSGHLRSFVFPLTDKPEWQDFIGHCAPITKMQLTANDEFLVTVSDDCAVMVWRLQERDARVGKSEKETTWAEEILITKSDLEEKNAIMAELKTRVDELKMENEYQLRLKDMNYNERIKELTEKFIQEMETLKTKNQLLRTEKERDAAHHEVQLQEVMEKHSRELQELESVSNSKLMTEYEKFQELQGAAQRKEEEYDKKLKTMEESRERMLEELNEFYDSKLGEKNAAMENLNREIREQTLEYEVTKRLIEEDADREILETKIRYERRLRDEREANARLKGESGIMKKKFNSLQKEIDDHKEELKKFHVETQKLNTVIRHLEKDIQGLRKEIQERDETIQDKEKRIYDLKKKNQELEKFKFVLDYKIKELKKQIEPRENDIKNYKEQIQEMEAELERFHKQNGQLELNIAELKQRHKCVENELIQERQNTRDQESLVRRFKTDLFNCVGSIQDPKVLKASVVALYKKHIHEDLSVQTGKTGEATVDADIQKEFARQREHLERSVSGLRRKLARDSEVHRVGYVRIMQENVSLIGEINELRRELKLCRNRITELEAALGLNRKQGDVARQLLSQVAKTRPNAVLEADYEQAQRALTIQQELIIQLRRKLELLGQNPNNAEELLSDLQDLMKEQYMSELDFIPTKKNPLPPIGRNKSAEEDELTD</sequence>
<dbReference type="Proteomes" id="UP000286415">
    <property type="component" value="Unassembled WGS sequence"/>
</dbReference>
<dbReference type="InterPro" id="IPR058190">
    <property type="entry name" value="CC4_CEP85"/>
</dbReference>
<keyword evidence="9" id="KW-1185">Reference proteome</keyword>
<dbReference type="SUPFAM" id="SSF46579">
    <property type="entry name" value="Prefoldin"/>
    <property type="match status" value="1"/>
</dbReference>
<dbReference type="PANTHER" id="PTHR32215:SF0">
    <property type="entry name" value="CILIA- AND FLAGELLA-ASSOCIATED PROTEIN 57"/>
    <property type="match status" value="1"/>
</dbReference>
<evidence type="ECO:0000256" key="3">
    <source>
        <dbReference type="PROSITE-ProRule" id="PRU00221"/>
    </source>
</evidence>
<feature type="domain" description="Centrosomal protein of 85 kDa-like CC4 coiled-coil" evidence="7">
    <location>
        <begin position="942"/>
        <end position="1015"/>
    </location>
</feature>
<evidence type="ECO:0000259" key="7">
    <source>
        <dbReference type="Pfam" id="PF24555"/>
    </source>
</evidence>
<proteinExistence type="predicted"/>
<keyword evidence="8" id="KW-0282">Flagellum</keyword>
<evidence type="ECO:0000256" key="1">
    <source>
        <dbReference type="ARBA" id="ARBA00022574"/>
    </source>
</evidence>
<feature type="repeat" description="WD" evidence="3">
    <location>
        <begin position="680"/>
        <end position="714"/>
    </location>
</feature>
<dbReference type="InterPro" id="IPR019775">
    <property type="entry name" value="WD40_repeat_CS"/>
</dbReference>
<reference evidence="8 9" key="2">
    <citation type="journal article" date="2021" name="Genomics">
        <title>High-quality reference genome for Clonorchis sinensis.</title>
        <authorList>
            <person name="Young N.D."/>
            <person name="Stroehlein A.J."/>
            <person name="Kinkar L."/>
            <person name="Wang T."/>
            <person name="Sohn W.M."/>
            <person name="Chang B.C.H."/>
            <person name="Kaur P."/>
            <person name="Weisz D."/>
            <person name="Dudchenko O."/>
            <person name="Aiden E.L."/>
            <person name="Korhonen P.K."/>
            <person name="Gasser R.B."/>
        </authorList>
    </citation>
    <scope>NUCLEOTIDE SEQUENCE [LARGE SCALE GENOMIC DNA]</scope>
    <source>
        <strain evidence="8">Cs-k2</strain>
    </source>
</reference>
<keyword evidence="1 3" id="KW-0853">WD repeat</keyword>
<protein>
    <submittedName>
        <fullName evidence="8">Cilia- and flagella-associated protein 57</fullName>
    </submittedName>
</protein>
<dbReference type="PROSITE" id="PS00678">
    <property type="entry name" value="WD_REPEATS_1"/>
    <property type="match status" value="1"/>
</dbReference>
<name>A0A8T1MLR8_CLOSI</name>
<dbReference type="Pfam" id="PF23414">
    <property type="entry name" value="Beta-prop_EML_2"/>
    <property type="match status" value="1"/>
</dbReference>
<feature type="domain" description="EML-like second beta-propeller" evidence="6">
    <location>
        <begin position="439"/>
        <end position="713"/>
    </location>
</feature>
<dbReference type="PANTHER" id="PTHR32215">
    <property type="entry name" value="CILIA- AND FLAGELLA-ASSOCIATED PROTEIN 57"/>
    <property type="match status" value="1"/>
</dbReference>
<evidence type="ECO:0000313" key="8">
    <source>
        <dbReference type="EMBL" id="KAG5449872.1"/>
    </source>
</evidence>
<dbReference type="FunFam" id="2.130.10.10:FF:000271">
    <property type="entry name" value="cilia- and flagella-associated protein 57"/>
    <property type="match status" value="1"/>
</dbReference>
<dbReference type="InterPro" id="IPR052993">
    <property type="entry name" value="CFA-57"/>
</dbReference>